<feature type="region of interest" description="Disordered" evidence="1">
    <location>
        <begin position="1080"/>
        <end position="1168"/>
    </location>
</feature>
<feature type="compositionally biased region" description="Basic and acidic residues" evidence="1">
    <location>
        <begin position="562"/>
        <end position="586"/>
    </location>
</feature>
<feature type="region of interest" description="Disordered" evidence="1">
    <location>
        <begin position="971"/>
        <end position="1003"/>
    </location>
</feature>
<dbReference type="Proteomes" id="UP000008549">
    <property type="component" value="Unassembled WGS sequence"/>
</dbReference>
<feature type="compositionally biased region" description="Basic and acidic residues" evidence="1">
    <location>
        <begin position="1279"/>
        <end position="1298"/>
    </location>
</feature>
<dbReference type="PANTHER" id="PTHR23034">
    <property type="entry name" value="GLUTAMATE-RICH PROTEIN 3"/>
    <property type="match status" value="1"/>
</dbReference>
<evidence type="ECO:0000313" key="3">
    <source>
        <dbReference type="Proteomes" id="UP000008549"/>
    </source>
</evidence>
<dbReference type="RefSeq" id="XP_045095851.1">
    <property type="nucleotide sequence ID" value="XM_045238750.1"/>
</dbReference>
<feature type="compositionally biased region" description="Low complexity" evidence="1">
    <location>
        <begin position="1123"/>
        <end position="1134"/>
    </location>
</feature>
<evidence type="ECO:0000256" key="1">
    <source>
        <dbReference type="SAM" id="MobiDB-lite"/>
    </source>
</evidence>
<organism evidence="2 3">
    <name type="scientific">Caenorhabditis briggsae</name>
    <dbReference type="NCBI Taxonomy" id="6238"/>
    <lineage>
        <taxon>Eukaryota</taxon>
        <taxon>Metazoa</taxon>
        <taxon>Ecdysozoa</taxon>
        <taxon>Nematoda</taxon>
        <taxon>Chromadorea</taxon>
        <taxon>Rhabditida</taxon>
        <taxon>Rhabditina</taxon>
        <taxon>Rhabditomorpha</taxon>
        <taxon>Rhabditoidea</taxon>
        <taxon>Rhabditidae</taxon>
        <taxon>Peloderinae</taxon>
        <taxon>Caenorhabditis</taxon>
    </lineage>
</organism>
<dbReference type="STRING" id="6238.A8XNH5"/>
<dbReference type="GeneID" id="8585657"/>
<feature type="region of interest" description="Disordered" evidence="1">
    <location>
        <begin position="753"/>
        <end position="802"/>
    </location>
</feature>
<feature type="region of interest" description="Disordered" evidence="1">
    <location>
        <begin position="435"/>
        <end position="454"/>
    </location>
</feature>
<feature type="compositionally biased region" description="Basic and acidic residues" evidence="1">
    <location>
        <begin position="148"/>
        <end position="173"/>
    </location>
</feature>
<reference evidence="2 3" key="1">
    <citation type="journal article" date="2003" name="PLoS Biol.">
        <title>The genome sequence of Caenorhabditis briggsae: a platform for comparative genomics.</title>
        <authorList>
            <person name="Stein L.D."/>
            <person name="Bao Z."/>
            <person name="Blasiar D."/>
            <person name="Blumenthal T."/>
            <person name="Brent M.R."/>
            <person name="Chen N."/>
            <person name="Chinwalla A."/>
            <person name="Clarke L."/>
            <person name="Clee C."/>
            <person name="Coghlan A."/>
            <person name="Coulson A."/>
            <person name="D'Eustachio P."/>
            <person name="Fitch D.H."/>
            <person name="Fulton L.A."/>
            <person name="Fulton R.E."/>
            <person name="Griffiths-Jones S."/>
            <person name="Harris T.W."/>
            <person name="Hillier L.W."/>
            <person name="Kamath R."/>
            <person name="Kuwabara P.E."/>
            <person name="Mardis E.R."/>
            <person name="Marra M.A."/>
            <person name="Miner T.L."/>
            <person name="Minx P."/>
            <person name="Mullikin J.C."/>
            <person name="Plumb R.W."/>
            <person name="Rogers J."/>
            <person name="Schein J.E."/>
            <person name="Sohrmann M."/>
            <person name="Spieth J."/>
            <person name="Stajich J.E."/>
            <person name="Wei C."/>
            <person name="Willey D."/>
            <person name="Wilson R.K."/>
            <person name="Durbin R."/>
            <person name="Waterston R.H."/>
        </authorList>
    </citation>
    <scope>NUCLEOTIDE SEQUENCE [LARGE SCALE GENOMIC DNA]</scope>
    <source>
        <strain evidence="2 3">AF16</strain>
    </source>
</reference>
<feature type="region of interest" description="Disordered" evidence="1">
    <location>
        <begin position="894"/>
        <end position="935"/>
    </location>
</feature>
<reference evidence="2 3" key="2">
    <citation type="journal article" date="2011" name="PLoS Genet.">
        <title>Caenorhabditis briggsae recombinant inbred line genotypes reveal inter-strain incompatibility and the evolution of recombination.</title>
        <authorList>
            <person name="Ross J.A."/>
            <person name="Koboldt D.C."/>
            <person name="Staisch J.E."/>
            <person name="Chamberlin H.M."/>
            <person name="Gupta B.P."/>
            <person name="Miller R.D."/>
            <person name="Baird S.E."/>
            <person name="Haag E.S."/>
        </authorList>
    </citation>
    <scope>NUCLEOTIDE SEQUENCE [LARGE SCALE GENOMIC DNA]</scope>
    <source>
        <strain evidence="2 3">AF16</strain>
    </source>
</reference>
<feature type="region of interest" description="Disordered" evidence="1">
    <location>
        <begin position="464"/>
        <end position="488"/>
    </location>
</feature>
<feature type="region of interest" description="Disordered" evidence="1">
    <location>
        <begin position="853"/>
        <end position="878"/>
    </location>
</feature>
<feature type="compositionally biased region" description="Polar residues" evidence="1">
    <location>
        <begin position="109"/>
        <end position="135"/>
    </location>
</feature>
<feature type="compositionally biased region" description="Acidic residues" evidence="1">
    <location>
        <begin position="979"/>
        <end position="989"/>
    </location>
</feature>
<dbReference type="CTD" id="8585657"/>
<feature type="region of interest" description="Disordered" evidence="1">
    <location>
        <begin position="1425"/>
        <end position="1450"/>
    </location>
</feature>
<gene>
    <name evidence="2 4" type="ORF">CBG16422</name>
    <name evidence="2" type="ORF">CBG_16422</name>
</gene>
<feature type="compositionally biased region" description="Low complexity" evidence="1">
    <location>
        <begin position="341"/>
        <end position="358"/>
    </location>
</feature>
<feature type="compositionally biased region" description="Acidic residues" evidence="1">
    <location>
        <begin position="1384"/>
        <end position="1394"/>
    </location>
</feature>
<feature type="compositionally biased region" description="Basic and acidic residues" evidence="1">
    <location>
        <begin position="647"/>
        <end position="670"/>
    </location>
</feature>
<feature type="compositionally biased region" description="Basic and acidic residues" evidence="1">
    <location>
        <begin position="517"/>
        <end position="532"/>
    </location>
</feature>
<dbReference type="PANTHER" id="PTHR23034:SF2">
    <property type="entry name" value="GLUTAMATE-RICH PROTEIN 3"/>
    <property type="match status" value="1"/>
</dbReference>
<dbReference type="InterPro" id="IPR027962">
    <property type="entry name" value="ERICH3"/>
</dbReference>
<protein>
    <submittedName>
        <fullName evidence="2">Protein CBG16422</fullName>
    </submittedName>
</protein>
<feature type="compositionally biased region" description="Basic and acidic residues" evidence="1">
    <location>
        <begin position="436"/>
        <end position="454"/>
    </location>
</feature>
<feature type="compositionally biased region" description="Basic and acidic residues" evidence="1">
    <location>
        <begin position="782"/>
        <end position="792"/>
    </location>
</feature>
<feature type="compositionally biased region" description="Polar residues" evidence="1">
    <location>
        <begin position="793"/>
        <end position="802"/>
    </location>
</feature>
<name>A8XNH5_CAEBR</name>
<feature type="region of interest" description="Disordered" evidence="1">
    <location>
        <begin position="1279"/>
        <end position="1355"/>
    </location>
</feature>
<dbReference type="WormBase" id="CBG16422">
    <property type="protein sequence ID" value="CBP42239"/>
    <property type="gene ID" value="WBGene00036362"/>
</dbReference>
<accession>A8XNH5</accession>
<dbReference type="eggNOG" id="ENOG502S12H">
    <property type="taxonomic scope" value="Eukaryota"/>
</dbReference>
<feature type="compositionally biased region" description="Low complexity" evidence="1">
    <location>
        <begin position="633"/>
        <end position="646"/>
    </location>
</feature>
<feature type="region of interest" description="Disordered" evidence="1">
    <location>
        <begin position="109"/>
        <end position="173"/>
    </location>
</feature>
<dbReference type="HOGENOM" id="CLU_249924_0_0_1"/>
<dbReference type="InParanoid" id="A8XNH5"/>
<feature type="region of interest" description="Disordered" evidence="1">
    <location>
        <begin position="266"/>
        <end position="370"/>
    </location>
</feature>
<feature type="compositionally biased region" description="Acidic residues" evidence="1">
    <location>
        <begin position="473"/>
        <end position="486"/>
    </location>
</feature>
<evidence type="ECO:0000313" key="4">
    <source>
        <dbReference type="WormBase" id="CBG16422"/>
    </source>
</evidence>
<feature type="compositionally biased region" description="Basic and acidic residues" evidence="1">
    <location>
        <begin position="611"/>
        <end position="631"/>
    </location>
</feature>
<feature type="compositionally biased region" description="Low complexity" evidence="1">
    <location>
        <begin position="320"/>
        <end position="334"/>
    </location>
</feature>
<feature type="compositionally biased region" description="Polar residues" evidence="1">
    <location>
        <begin position="1319"/>
        <end position="1329"/>
    </location>
</feature>
<keyword evidence="3" id="KW-1185">Reference proteome</keyword>
<dbReference type="EMBL" id="HE600961">
    <property type="protein sequence ID" value="CAP34064.2"/>
    <property type="molecule type" value="Genomic_DNA"/>
</dbReference>
<feature type="region of interest" description="Disordered" evidence="1">
    <location>
        <begin position="1379"/>
        <end position="1399"/>
    </location>
</feature>
<sequence>MADNLLDNYNPLYDIHLRQYFALPHMQKHLQKMGLVSATGVHAQLEWRRSLRAPSCYDGHDAQEQVGKMNKNLDRRSDNYREAQLVKMAELRKKLDAAEKVECCRRIRTGQSPESYRQGKPSRSLSRNRAGQKSNGSGGRQRRYSNSFEDRDFVQRIEERNADPLESNTRDPYKRLSANAKRFNYLHKLDDSTLVAYKDNLKKQLQRLERFREISFGPHSVARQPPPPQTSWFFRRRSLPSLTASAGGTALKEPLRSVLNMRGRKTTTGNKLNASHDSRTSCPPTTRKRKDFNVRLPPIHPPSRQWVPTKPPVPVSIQQTTTKLPPAAKKPAPTRGRPSTKRQTTTTTITTVSSVSKSPPKEDITTTTLPTLPSVTGHGIFTGAAAAATAAAIGTIALNVEDLIASDSEQTSPVSEIRGTHGRNSPAYTETIPIDNSHELEESAEKDVEQGEEEHVVRQIEAINAANTHGDYEDSSSEPEYAEEDKETPVEIETVALGVTDAIVPEPFSSDLNSEGNHAEQERPAEPNHDEAPNTESQSLNRCSPTLSDTNLSIEKPTVESTDERPNLPTEKTEEKSEEYREETPDRVLSVNSSHDSVAHHASEIVPVAEINDHKIEQSPKSPVEKYDHHGQVSSSPVRSLNSSPVSEDHGHSPPKAEDYSEHEYEKSEHSPLLTSQDEENSQFESPTLPNDAVYEQEGLVVQNPITVHEQSEPKSPESPVLSHHESHHLLEDLDTQDQPPVQLFLDVNSAESLEQTETLESPAKTEIFEEHAPLDASESTVTKRETPELSDRSMSYQNVSPSLEQEVGFERATTVHSQESNDLERSPSVEAPAEEFLAEENISTTAEHLFVSEEKPSGMGSPTVDQVDESSSLIPSQEDMKNHLISEHNDVVQQELMSPVHDDKHHEIQEEEKQHDVLSADGCHQHQEETDLERSTIMGQTNEGAHQSSDHVDQVSHNEDEILQELAEHVSSDHIMSEEPENIVEPVEEERSSPALRSDSPAEVASSELLAQNSVVENLSDNVEHGLVHEISHGPVEIIDVPIVAPLSRKISHASDNQDVVASSPENIAAETEFAPRYPSVHTSDAEDEHEEMKHGSNFNEKYAPKSPTEMDLYYPSRGDVDSPVMSDSSPRSETAPFTEGKNITAYQDSETRESTSPVPKATEDTNISIEQVAQHIDQHPSPKEDMVIVDTISNTDNDSSLPSQSIIEQTDSIGNVEKEEDEHVALQNLSSNNPNTDLMTTSVYQSGSYQENEMFDDDHLVQHTNQSDEKNDRFLESSDALHDKTVQEQSDVKDSMILDQDNISTDSLSIHDKQPNPMMQSIYQPQSENEDDDGDHQTDHVQTTVTEKTDESGRHYKETVCEISEIFHVTSTTNTVIKSGDDLENNNDEEDHESGHKEQIIEEEEEHGANGNLVKETITTTTTTITSGGFPEGGILVDDGDESNISSI</sequence>
<proteinExistence type="predicted"/>
<dbReference type="KEGG" id="cbr:CBG_16422"/>
<dbReference type="FunCoup" id="A8XNH5">
    <property type="interactions" value="1195"/>
</dbReference>
<feature type="compositionally biased region" description="Polar residues" evidence="1">
    <location>
        <begin position="534"/>
        <end position="553"/>
    </location>
</feature>
<feature type="region of interest" description="Disordered" evidence="1">
    <location>
        <begin position="506"/>
        <end position="730"/>
    </location>
</feature>
<feature type="compositionally biased region" description="Basic and acidic residues" evidence="1">
    <location>
        <begin position="901"/>
        <end position="935"/>
    </location>
</feature>
<evidence type="ECO:0000313" key="2">
    <source>
        <dbReference type="EMBL" id="CAP34064.2"/>
    </source>
</evidence>